<gene>
    <name evidence="1" type="ORF">BABINDRAFT_159201</name>
</gene>
<dbReference type="GeneID" id="30145375"/>
<dbReference type="EMBL" id="KV454426">
    <property type="protein sequence ID" value="ODQ82671.1"/>
    <property type="molecule type" value="Genomic_DNA"/>
</dbReference>
<reference evidence="2" key="1">
    <citation type="submission" date="2016-05" db="EMBL/GenBank/DDBJ databases">
        <title>Comparative genomics of biotechnologically important yeasts.</title>
        <authorList>
            <consortium name="DOE Joint Genome Institute"/>
            <person name="Riley R."/>
            <person name="Haridas S."/>
            <person name="Wolfe K.H."/>
            <person name="Lopes M.R."/>
            <person name="Hittinger C.T."/>
            <person name="Goker M."/>
            <person name="Salamov A."/>
            <person name="Wisecaver J."/>
            <person name="Long T.M."/>
            <person name="Aerts A.L."/>
            <person name="Barry K."/>
            <person name="Choi C."/>
            <person name="Clum A."/>
            <person name="Coughlan A.Y."/>
            <person name="Deshpande S."/>
            <person name="Douglass A.P."/>
            <person name="Hanson S.J."/>
            <person name="Klenk H.-P."/>
            <person name="Labutti K."/>
            <person name="Lapidus A."/>
            <person name="Lindquist E."/>
            <person name="Lipzen A."/>
            <person name="Meier-Kolthoff J.P."/>
            <person name="Ohm R.A."/>
            <person name="Otillar R.P."/>
            <person name="Pangilinan J."/>
            <person name="Peng Y."/>
            <person name="Rokas A."/>
            <person name="Rosa C.A."/>
            <person name="Scheuner C."/>
            <person name="Sibirny A.A."/>
            <person name="Slot J.C."/>
            <person name="Stielow J.B."/>
            <person name="Sun H."/>
            <person name="Kurtzman C.P."/>
            <person name="Blackwell M."/>
            <person name="Grigoriev I.V."/>
            <person name="Jeffries T.W."/>
        </authorList>
    </citation>
    <scope>NUCLEOTIDE SEQUENCE [LARGE SCALE GENOMIC DNA]</scope>
    <source>
        <strain evidence="2">NRRL Y-12698</strain>
    </source>
</reference>
<dbReference type="AlphaFoldDB" id="A0A1E3QYI1"/>
<proteinExistence type="predicted"/>
<dbReference type="Proteomes" id="UP000094336">
    <property type="component" value="Unassembled WGS sequence"/>
</dbReference>
<organism evidence="1 2">
    <name type="scientific">Babjeviella inositovora NRRL Y-12698</name>
    <dbReference type="NCBI Taxonomy" id="984486"/>
    <lineage>
        <taxon>Eukaryota</taxon>
        <taxon>Fungi</taxon>
        <taxon>Dikarya</taxon>
        <taxon>Ascomycota</taxon>
        <taxon>Saccharomycotina</taxon>
        <taxon>Pichiomycetes</taxon>
        <taxon>Serinales incertae sedis</taxon>
        <taxon>Babjeviella</taxon>
    </lineage>
</organism>
<evidence type="ECO:0000313" key="2">
    <source>
        <dbReference type="Proteomes" id="UP000094336"/>
    </source>
</evidence>
<name>A0A1E3QYI1_9ASCO</name>
<evidence type="ECO:0000313" key="1">
    <source>
        <dbReference type="EMBL" id="ODQ82671.1"/>
    </source>
</evidence>
<accession>A0A1E3QYI1</accession>
<keyword evidence="2" id="KW-1185">Reference proteome</keyword>
<protein>
    <submittedName>
        <fullName evidence="1">Uncharacterized protein</fullName>
    </submittedName>
</protein>
<dbReference type="RefSeq" id="XP_018987999.1">
    <property type="nucleotide sequence ID" value="XM_019127522.1"/>
</dbReference>
<sequence>MHYHKYVNGRHPDIYAVRYYFHLTTDLCLKWKAIIGESPLYMRNLLCLIYDPQMRLIRL</sequence>